<dbReference type="SUPFAM" id="SSF81665">
    <property type="entry name" value="Calcium ATPase, transmembrane domain M"/>
    <property type="match status" value="1"/>
</dbReference>
<evidence type="ECO:0000256" key="7">
    <source>
        <dbReference type="ARBA" id="ARBA00022692"/>
    </source>
</evidence>
<comment type="similarity">
    <text evidence="2 19">Belongs to the cation transport ATPase (P-type) (TC 3.A.3) family. Type IB subfamily.</text>
</comment>
<evidence type="ECO:0000256" key="18">
    <source>
        <dbReference type="ARBA" id="ARBA00049289"/>
    </source>
</evidence>
<proteinExistence type="inferred from homology"/>
<dbReference type="InterPro" id="IPR017969">
    <property type="entry name" value="Heavy-metal-associated_CS"/>
</dbReference>
<feature type="transmembrane region" description="Helical" evidence="19">
    <location>
        <begin position="336"/>
        <end position="358"/>
    </location>
</feature>
<dbReference type="InterPro" id="IPR023299">
    <property type="entry name" value="ATPase_P-typ_cyto_dom_N"/>
</dbReference>
<keyword evidence="15" id="KW-0186">Copper</keyword>
<feature type="transmembrane region" description="Helical" evidence="19">
    <location>
        <begin position="675"/>
        <end position="691"/>
    </location>
</feature>
<dbReference type="GO" id="GO:0005886">
    <property type="term" value="C:plasma membrane"/>
    <property type="evidence" value="ECO:0007669"/>
    <property type="project" value="UniProtKB-SubCell"/>
</dbReference>
<keyword evidence="4" id="KW-0813">Transport</keyword>
<evidence type="ECO:0000256" key="5">
    <source>
        <dbReference type="ARBA" id="ARBA00022475"/>
    </source>
</evidence>
<keyword evidence="5 19" id="KW-1003">Cell membrane</keyword>
<dbReference type="GO" id="GO:0005507">
    <property type="term" value="F:copper ion binding"/>
    <property type="evidence" value="ECO:0007669"/>
    <property type="project" value="TreeGrafter"/>
</dbReference>
<feature type="transmembrane region" description="Helical" evidence="19">
    <location>
        <begin position="160"/>
        <end position="177"/>
    </location>
</feature>
<dbReference type="SUPFAM" id="SSF55008">
    <property type="entry name" value="HMA, heavy metal-associated domain"/>
    <property type="match status" value="1"/>
</dbReference>
<evidence type="ECO:0000256" key="8">
    <source>
        <dbReference type="ARBA" id="ARBA00022723"/>
    </source>
</evidence>
<evidence type="ECO:0000256" key="11">
    <source>
        <dbReference type="ARBA" id="ARBA00022840"/>
    </source>
</evidence>
<dbReference type="SFLD" id="SFLDF00027">
    <property type="entry name" value="p-type_atpase"/>
    <property type="match status" value="1"/>
</dbReference>
<accession>A0A2M7XBJ3</accession>
<dbReference type="PROSITE" id="PS00154">
    <property type="entry name" value="ATPASE_E1_E2"/>
    <property type="match status" value="1"/>
</dbReference>
<dbReference type="PRINTS" id="PR00119">
    <property type="entry name" value="CATATPASE"/>
</dbReference>
<comment type="caution">
    <text evidence="21">The sequence shown here is derived from an EMBL/GenBank/DDBJ whole genome shotgun (WGS) entry which is preliminary data.</text>
</comment>
<name>A0A2M7XBJ3_9BACT</name>
<dbReference type="Gene3D" id="3.40.1110.10">
    <property type="entry name" value="Calcium-transporting ATPase, cytoplasmic domain N"/>
    <property type="match status" value="1"/>
</dbReference>
<sequence length="719" mass="76163">MKKIQFGIEGMHCASCAVKIEGSLGKKSGVHSANVNYALAEAQVEFDESKLSEEDLHKVIKDEGYSIKPEATAHTQHNAHEHMQGGTRAAKTKTLIAALFGIPAFILAMFMIELPGSVAGMSLSGWIQGILASIVVLWPGMEFHRTAFKQAKRFQAGMDTLISMGTLVALAFSWWQLFVGGELYFETAAIITVFILLGRYLEATSKGKASEAVMKLLELGAKRAHRLSSTGEIDEVDVDELNVGDRVLVKPGEKVPLDGTIMEGASSVDESMLTGESLPVGKKVGDTIYGATVNQQGSLTIRIEKLAGDSVLAQIAQLVKDAQQNKAPIQKLVDKIAGIFVPIVIGIALLTFVVWMVVTGDVTASLLPAVAVLVIACPCALGLATPTAILVGTGRGAKEGILIKNGEALERGRNLDVIMFDKTGTLTEGKPLVTDLVAFGVSEEEVLSLAAAIETHSEHPLAQAIINASKEKKLVLDSVSNVESITGKGIQGSVSGKIISVGSPRMMEAHLLPEQNAHISRLQNEAKTTVVVTRDNQVIGVIAIADAPKQGAAETVALLEKNGLEVVMITGDHTKTAEAIAEKLGITSFEAEVLPEQKLQLVKDRQQQGKRVAFVGDGINDAPAITQADLGIAVGTGTDIAIEAGQIVLVGGGPEKIPVAIDLANRTYTVIKQNLFWAFFYNIAAVPLAALGFLNPIIASGAMAFSSVSVVLNSLRLRK</sequence>
<dbReference type="InterPro" id="IPR036163">
    <property type="entry name" value="HMA_dom_sf"/>
</dbReference>
<dbReference type="Gene3D" id="2.70.150.10">
    <property type="entry name" value="Calcium-transporting ATPase, cytoplasmic transduction domain A"/>
    <property type="match status" value="1"/>
</dbReference>
<evidence type="ECO:0000256" key="17">
    <source>
        <dbReference type="ARBA" id="ARBA00023136"/>
    </source>
</evidence>
<protein>
    <recommendedName>
        <fullName evidence="3">P-type Cu(+) transporter</fullName>
        <ecNumber evidence="3">7.2.2.8</ecNumber>
    </recommendedName>
</protein>
<feature type="transmembrane region" description="Helical" evidence="19">
    <location>
        <begin position="370"/>
        <end position="391"/>
    </location>
</feature>
<evidence type="ECO:0000256" key="4">
    <source>
        <dbReference type="ARBA" id="ARBA00022448"/>
    </source>
</evidence>
<gene>
    <name evidence="21" type="ORF">CO174_05065</name>
</gene>
<keyword evidence="8 19" id="KW-0479">Metal-binding</keyword>
<dbReference type="SFLD" id="SFLDS00003">
    <property type="entry name" value="Haloacid_Dehalogenase"/>
    <property type="match status" value="1"/>
</dbReference>
<dbReference type="FunFam" id="3.30.70.100:FF:000005">
    <property type="entry name" value="Copper-exporting P-type ATPase A"/>
    <property type="match status" value="1"/>
</dbReference>
<dbReference type="InterPro" id="IPR023214">
    <property type="entry name" value="HAD_sf"/>
</dbReference>
<dbReference type="Gene3D" id="3.30.70.100">
    <property type="match status" value="1"/>
</dbReference>
<feature type="transmembrane region" description="Helical" evidence="19">
    <location>
        <begin position="183"/>
        <end position="201"/>
    </location>
</feature>
<dbReference type="CDD" id="cd00371">
    <property type="entry name" value="HMA"/>
    <property type="match status" value="1"/>
</dbReference>
<dbReference type="SFLD" id="SFLDG00002">
    <property type="entry name" value="C1.7:_P-type_atpase_like"/>
    <property type="match status" value="1"/>
</dbReference>
<dbReference type="SUPFAM" id="SSF81653">
    <property type="entry name" value="Calcium ATPase, transduction domain A"/>
    <property type="match status" value="1"/>
</dbReference>
<dbReference type="AlphaFoldDB" id="A0A2M7XBJ3"/>
<dbReference type="InterPro" id="IPR008250">
    <property type="entry name" value="ATPase_P-typ_transduc_dom_A_sf"/>
</dbReference>
<keyword evidence="11 19" id="KW-0067">ATP-binding</keyword>
<dbReference type="NCBIfam" id="TIGR01494">
    <property type="entry name" value="ATPase_P-type"/>
    <property type="match status" value="1"/>
</dbReference>
<dbReference type="GO" id="GO:0016887">
    <property type="term" value="F:ATP hydrolysis activity"/>
    <property type="evidence" value="ECO:0007669"/>
    <property type="project" value="InterPro"/>
</dbReference>
<dbReference type="PANTHER" id="PTHR43520:SF8">
    <property type="entry name" value="P-TYPE CU(+) TRANSPORTER"/>
    <property type="match status" value="1"/>
</dbReference>
<feature type="domain" description="HMA" evidence="20">
    <location>
        <begin position="2"/>
        <end position="68"/>
    </location>
</feature>
<dbReference type="PROSITE" id="PS50846">
    <property type="entry name" value="HMA_2"/>
    <property type="match status" value="1"/>
</dbReference>
<dbReference type="GO" id="GO:0005524">
    <property type="term" value="F:ATP binding"/>
    <property type="evidence" value="ECO:0007669"/>
    <property type="project" value="UniProtKB-UniRule"/>
</dbReference>
<dbReference type="InterPro" id="IPR027256">
    <property type="entry name" value="P-typ_ATPase_IB"/>
</dbReference>
<dbReference type="EMBL" id="PFWU01000050">
    <property type="protein sequence ID" value="PJA45066.1"/>
    <property type="molecule type" value="Genomic_DNA"/>
</dbReference>
<evidence type="ECO:0000256" key="16">
    <source>
        <dbReference type="ARBA" id="ARBA00023065"/>
    </source>
</evidence>
<keyword evidence="7 19" id="KW-0812">Transmembrane</keyword>
<keyword evidence="17 19" id="KW-0472">Membrane</keyword>
<evidence type="ECO:0000256" key="12">
    <source>
        <dbReference type="ARBA" id="ARBA00022842"/>
    </source>
</evidence>
<evidence type="ECO:0000256" key="2">
    <source>
        <dbReference type="ARBA" id="ARBA00006024"/>
    </source>
</evidence>
<keyword evidence="14 19" id="KW-1133">Transmembrane helix</keyword>
<evidence type="ECO:0000313" key="22">
    <source>
        <dbReference type="Proteomes" id="UP000229385"/>
    </source>
</evidence>
<dbReference type="EC" id="7.2.2.8" evidence="3"/>
<reference evidence="22" key="1">
    <citation type="submission" date="2017-09" db="EMBL/GenBank/DDBJ databases">
        <title>Depth-based differentiation of microbial function through sediment-hosted aquifers and enrichment of novel symbionts in the deep terrestrial subsurface.</title>
        <authorList>
            <person name="Probst A.J."/>
            <person name="Ladd B."/>
            <person name="Jarett J.K."/>
            <person name="Geller-Mcgrath D.E."/>
            <person name="Sieber C.M.K."/>
            <person name="Emerson J.B."/>
            <person name="Anantharaman K."/>
            <person name="Thomas B.C."/>
            <person name="Malmstrom R."/>
            <person name="Stieglmeier M."/>
            <person name="Klingl A."/>
            <person name="Woyke T."/>
            <person name="Ryan C.M."/>
            <person name="Banfield J.F."/>
        </authorList>
    </citation>
    <scope>NUCLEOTIDE SEQUENCE [LARGE SCALE GENOMIC DNA]</scope>
</reference>
<comment type="subcellular location">
    <subcellularLocation>
        <location evidence="1">Cell membrane</location>
        <topology evidence="1">Multi-pass membrane protein</topology>
    </subcellularLocation>
</comment>
<dbReference type="InterPro" id="IPR036412">
    <property type="entry name" value="HAD-like_sf"/>
</dbReference>
<dbReference type="Pfam" id="PF00403">
    <property type="entry name" value="HMA"/>
    <property type="match status" value="1"/>
</dbReference>
<dbReference type="GO" id="GO:0140581">
    <property type="term" value="F:P-type monovalent copper transporter activity"/>
    <property type="evidence" value="ECO:0007669"/>
    <property type="project" value="UniProtKB-EC"/>
</dbReference>
<dbReference type="Gene3D" id="3.40.50.1000">
    <property type="entry name" value="HAD superfamily/HAD-like"/>
    <property type="match status" value="1"/>
</dbReference>
<organism evidence="21 22">
    <name type="scientific">Candidatus Uhrbacteria bacterium CG_4_9_14_3_um_filter_50_9</name>
    <dbReference type="NCBI Taxonomy" id="1975035"/>
    <lineage>
        <taxon>Bacteria</taxon>
        <taxon>Candidatus Uhriibacteriota</taxon>
    </lineage>
</organism>
<evidence type="ECO:0000259" key="20">
    <source>
        <dbReference type="PROSITE" id="PS50846"/>
    </source>
</evidence>
<dbReference type="PRINTS" id="PR00943">
    <property type="entry name" value="CUATPASE"/>
</dbReference>
<dbReference type="Proteomes" id="UP000229385">
    <property type="component" value="Unassembled WGS sequence"/>
</dbReference>
<feature type="transmembrane region" description="Helical" evidence="19">
    <location>
        <begin position="94"/>
        <end position="112"/>
    </location>
</feature>
<keyword evidence="6" id="KW-0597">Phosphoprotein</keyword>
<evidence type="ECO:0000256" key="14">
    <source>
        <dbReference type="ARBA" id="ARBA00022989"/>
    </source>
</evidence>
<evidence type="ECO:0000256" key="9">
    <source>
        <dbReference type="ARBA" id="ARBA00022741"/>
    </source>
</evidence>
<dbReference type="GO" id="GO:0055070">
    <property type="term" value="P:copper ion homeostasis"/>
    <property type="evidence" value="ECO:0007669"/>
    <property type="project" value="TreeGrafter"/>
</dbReference>
<evidence type="ECO:0000256" key="13">
    <source>
        <dbReference type="ARBA" id="ARBA00022967"/>
    </source>
</evidence>
<keyword evidence="10" id="KW-0187">Copper transport</keyword>
<keyword evidence="9 19" id="KW-0547">Nucleotide-binding</keyword>
<dbReference type="InterPro" id="IPR044492">
    <property type="entry name" value="P_typ_ATPase_HD_dom"/>
</dbReference>
<dbReference type="PROSITE" id="PS01047">
    <property type="entry name" value="HMA_1"/>
    <property type="match status" value="1"/>
</dbReference>
<keyword evidence="16" id="KW-0406">Ion transport</keyword>
<dbReference type="Pfam" id="PF00702">
    <property type="entry name" value="Hydrolase"/>
    <property type="match status" value="1"/>
</dbReference>
<dbReference type="FunFam" id="2.70.150.10:FF:000002">
    <property type="entry name" value="Copper-transporting ATPase 1, putative"/>
    <property type="match status" value="1"/>
</dbReference>
<evidence type="ECO:0000256" key="15">
    <source>
        <dbReference type="ARBA" id="ARBA00023008"/>
    </source>
</evidence>
<dbReference type="CDD" id="cd02094">
    <property type="entry name" value="P-type_ATPase_Cu-like"/>
    <property type="match status" value="1"/>
</dbReference>
<evidence type="ECO:0000256" key="6">
    <source>
        <dbReference type="ARBA" id="ARBA00022553"/>
    </source>
</evidence>
<dbReference type="Pfam" id="PF00122">
    <property type="entry name" value="E1-E2_ATPase"/>
    <property type="match status" value="1"/>
</dbReference>
<evidence type="ECO:0000313" key="21">
    <source>
        <dbReference type="EMBL" id="PJA45066.1"/>
    </source>
</evidence>
<evidence type="ECO:0000256" key="19">
    <source>
        <dbReference type="RuleBase" id="RU362081"/>
    </source>
</evidence>
<dbReference type="InterPro" id="IPR006121">
    <property type="entry name" value="HMA_dom"/>
</dbReference>
<keyword evidence="12" id="KW-0460">Magnesium</keyword>
<evidence type="ECO:0000256" key="10">
    <source>
        <dbReference type="ARBA" id="ARBA00022796"/>
    </source>
</evidence>
<evidence type="ECO:0000256" key="1">
    <source>
        <dbReference type="ARBA" id="ARBA00004651"/>
    </source>
</evidence>
<dbReference type="SUPFAM" id="SSF56784">
    <property type="entry name" value="HAD-like"/>
    <property type="match status" value="1"/>
</dbReference>
<dbReference type="InterPro" id="IPR018303">
    <property type="entry name" value="ATPase_P-typ_P_site"/>
</dbReference>
<dbReference type="NCBIfam" id="TIGR01525">
    <property type="entry name" value="ATPase-IB_hvy"/>
    <property type="match status" value="1"/>
</dbReference>
<dbReference type="InterPro" id="IPR001757">
    <property type="entry name" value="P_typ_ATPase"/>
</dbReference>
<evidence type="ECO:0000256" key="3">
    <source>
        <dbReference type="ARBA" id="ARBA00012517"/>
    </source>
</evidence>
<dbReference type="NCBIfam" id="TIGR01511">
    <property type="entry name" value="ATPase-IB1_Cu"/>
    <property type="match status" value="1"/>
</dbReference>
<feature type="transmembrane region" description="Helical" evidence="19">
    <location>
        <begin position="118"/>
        <end position="139"/>
    </location>
</feature>
<dbReference type="FunFam" id="3.40.50.1000:FF:000144">
    <property type="entry name" value="copper-transporting ATPase 1 isoform X2"/>
    <property type="match status" value="1"/>
</dbReference>
<dbReference type="GO" id="GO:0043682">
    <property type="term" value="F:P-type divalent copper transporter activity"/>
    <property type="evidence" value="ECO:0007669"/>
    <property type="project" value="TreeGrafter"/>
</dbReference>
<comment type="catalytic activity">
    <reaction evidence="18">
        <text>Cu(+)(in) + ATP + H2O = Cu(+)(out) + ADP + phosphate + H(+)</text>
        <dbReference type="Rhea" id="RHEA:25792"/>
        <dbReference type="ChEBI" id="CHEBI:15377"/>
        <dbReference type="ChEBI" id="CHEBI:15378"/>
        <dbReference type="ChEBI" id="CHEBI:30616"/>
        <dbReference type="ChEBI" id="CHEBI:43474"/>
        <dbReference type="ChEBI" id="CHEBI:49552"/>
        <dbReference type="ChEBI" id="CHEBI:456216"/>
        <dbReference type="EC" id="7.2.2.8"/>
    </reaction>
</comment>
<dbReference type="InterPro" id="IPR023298">
    <property type="entry name" value="ATPase_P-typ_TM_dom_sf"/>
</dbReference>
<dbReference type="PANTHER" id="PTHR43520">
    <property type="entry name" value="ATP7, ISOFORM B"/>
    <property type="match status" value="1"/>
</dbReference>
<dbReference type="InterPro" id="IPR059000">
    <property type="entry name" value="ATPase_P-type_domA"/>
</dbReference>
<keyword evidence="13" id="KW-1278">Translocase</keyword>